<organism evidence="8 9">
    <name type="scientific">Thalictrum thalictroides</name>
    <name type="common">Rue-anemone</name>
    <name type="synonym">Anemone thalictroides</name>
    <dbReference type="NCBI Taxonomy" id="46969"/>
    <lineage>
        <taxon>Eukaryota</taxon>
        <taxon>Viridiplantae</taxon>
        <taxon>Streptophyta</taxon>
        <taxon>Embryophyta</taxon>
        <taxon>Tracheophyta</taxon>
        <taxon>Spermatophyta</taxon>
        <taxon>Magnoliopsida</taxon>
        <taxon>Ranunculales</taxon>
        <taxon>Ranunculaceae</taxon>
        <taxon>Thalictroideae</taxon>
        <taxon>Thalictrum</taxon>
    </lineage>
</organism>
<keyword evidence="6" id="KW-0472">Membrane</keyword>
<comment type="similarity">
    <text evidence="7">Belongs to the plant Proton pump-interactor protein family.</text>
</comment>
<dbReference type="GO" id="GO:0005886">
    <property type="term" value="C:plasma membrane"/>
    <property type="evidence" value="ECO:0007669"/>
    <property type="project" value="UniProtKB-SubCell"/>
</dbReference>
<keyword evidence="9" id="KW-1185">Reference proteome</keyword>
<evidence type="ECO:0000256" key="6">
    <source>
        <dbReference type="ARBA" id="ARBA00023136"/>
    </source>
</evidence>
<evidence type="ECO:0000256" key="1">
    <source>
        <dbReference type="ARBA" id="ARBA00004162"/>
    </source>
</evidence>
<evidence type="ECO:0000256" key="5">
    <source>
        <dbReference type="ARBA" id="ARBA00023054"/>
    </source>
</evidence>
<keyword evidence="5" id="KW-0175">Coiled coil</keyword>
<dbReference type="AlphaFoldDB" id="A0A7J6XAL8"/>
<keyword evidence="2" id="KW-1003">Cell membrane</keyword>
<dbReference type="InterPro" id="IPR055282">
    <property type="entry name" value="PPI1-4"/>
</dbReference>
<dbReference type="PANTHER" id="PTHR32219">
    <property type="entry name" value="RNA-BINDING PROTEIN YLMH-RELATED"/>
    <property type="match status" value="1"/>
</dbReference>
<evidence type="ECO:0000313" key="9">
    <source>
        <dbReference type="Proteomes" id="UP000554482"/>
    </source>
</evidence>
<keyword evidence="4" id="KW-1133">Transmembrane helix</keyword>
<evidence type="ECO:0000313" key="8">
    <source>
        <dbReference type="EMBL" id="KAF5206027.1"/>
    </source>
</evidence>
<dbReference type="OrthoDB" id="1302722at2759"/>
<proteinExistence type="inferred from homology"/>
<evidence type="ECO:0000256" key="2">
    <source>
        <dbReference type="ARBA" id="ARBA00022475"/>
    </source>
</evidence>
<evidence type="ECO:0000256" key="4">
    <source>
        <dbReference type="ARBA" id="ARBA00022989"/>
    </source>
</evidence>
<accession>A0A7J6XAL8</accession>
<sequence>MSLHNSKKTFRDDYEKRILTSLDQRLLSRDGRIRNPDEKQLVELPAARDEAEPVVKPNVKQPNEDLNLLHKRKFCLPGKSRREREKKCQNQKDIAKSDDIEDKDNIFVVEKAQKDPPAISVVDAAKMKVMKREEEIAKAKLAVERKKKLVEKAAAKATFMLRRKLKRSSRKV</sequence>
<protein>
    <submittedName>
        <fullName evidence="8">Proton pump-interactor</fullName>
    </submittedName>
</protein>
<evidence type="ECO:0000256" key="3">
    <source>
        <dbReference type="ARBA" id="ARBA00022692"/>
    </source>
</evidence>
<name>A0A7J6XAL8_THATH</name>
<comment type="caution">
    <text evidence="8">The sequence shown here is derived from an EMBL/GenBank/DDBJ whole genome shotgun (WGS) entry which is preliminary data.</text>
</comment>
<comment type="subcellular location">
    <subcellularLocation>
        <location evidence="1">Cell membrane</location>
        <topology evidence="1">Single-pass membrane protein</topology>
    </subcellularLocation>
</comment>
<dbReference type="Proteomes" id="UP000554482">
    <property type="component" value="Unassembled WGS sequence"/>
</dbReference>
<evidence type="ECO:0000256" key="7">
    <source>
        <dbReference type="ARBA" id="ARBA00038080"/>
    </source>
</evidence>
<keyword evidence="3" id="KW-0812">Transmembrane</keyword>
<gene>
    <name evidence="8" type="ORF">FRX31_004385</name>
</gene>
<reference evidence="8 9" key="1">
    <citation type="submission" date="2020-06" db="EMBL/GenBank/DDBJ databases">
        <title>Transcriptomic and genomic resources for Thalictrum thalictroides and T. hernandezii: Facilitating candidate gene discovery in an emerging model plant lineage.</title>
        <authorList>
            <person name="Arias T."/>
            <person name="Riano-Pachon D.M."/>
            <person name="Di Stilio V.S."/>
        </authorList>
    </citation>
    <scope>NUCLEOTIDE SEQUENCE [LARGE SCALE GENOMIC DNA]</scope>
    <source>
        <strain evidence="9">cv. WT478/WT964</strain>
        <tissue evidence="8">Leaves</tissue>
    </source>
</reference>
<dbReference type="EMBL" id="JABWDY010003337">
    <property type="protein sequence ID" value="KAF5206027.1"/>
    <property type="molecule type" value="Genomic_DNA"/>
</dbReference>
<dbReference type="PANTHER" id="PTHR32219:SF2">
    <property type="entry name" value="PROTON PUMP-INTERACTOR 1"/>
    <property type="match status" value="1"/>
</dbReference>